<sequence>MQILRHLKNNESGFSLLECILAIGILSIVIGTIVGLQSSIISSTQISGDNMKASWAMRSAISQLQYVLDSGGVKDVPNETEFPWATDEQFKISLIKKELKEVKPSQFLLSAMGVYNLVSPDGNEQSDISATFSSITPLLDAPAGAQSQSYFNNVTILVNWRDASTQRSITEGFFFIDKDALKGVNLPNLGGDDKKSDSPNQGNK</sequence>
<organism evidence="2 3">
    <name type="scientific">Fluviispira sanaruensis</name>
    <dbReference type="NCBI Taxonomy" id="2493639"/>
    <lineage>
        <taxon>Bacteria</taxon>
        <taxon>Pseudomonadati</taxon>
        <taxon>Bdellovibrionota</taxon>
        <taxon>Oligoflexia</taxon>
        <taxon>Silvanigrellales</taxon>
        <taxon>Silvanigrellaceae</taxon>
        <taxon>Fluviispira</taxon>
    </lineage>
</organism>
<dbReference type="NCBIfam" id="TIGR02532">
    <property type="entry name" value="IV_pilin_GFxxxE"/>
    <property type="match status" value="1"/>
</dbReference>
<dbReference type="InterPro" id="IPR012902">
    <property type="entry name" value="N_methyl_site"/>
</dbReference>
<proteinExistence type="predicted"/>
<keyword evidence="1" id="KW-0472">Membrane</keyword>
<keyword evidence="1" id="KW-1133">Transmembrane helix</keyword>
<dbReference type="Proteomes" id="UP000291236">
    <property type="component" value="Chromosome"/>
</dbReference>
<protein>
    <recommendedName>
        <fullName evidence="4">Prepilin-type N-terminal cleavage/methylation domain-containing protein</fullName>
    </recommendedName>
</protein>
<accession>A0A4P2VMA1</accession>
<evidence type="ECO:0000256" key="1">
    <source>
        <dbReference type="SAM" id="Phobius"/>
    </source>
</evidence>
<dbReference type="Pfam" id="PF07963">
    <property type="entry name" value="N_methyl"/>
    <property type="match status" value="1"/>
</dbReference>
<dbReference type="KEGG" id="sbf:JCM31447_318600"/>
<evidence type="ECO:0000313" key="2">
    <source>
        <dbReference type="EMBL" id="BBH52569.1"/>
    </source>
</evidence>
<dbReference type="RefSeq" id="WP_130607184.1">
    <property type="nucleotide sequence ID" value="NZ_AP019368.1"/>
</dbReference>
<evidence type="ECO:0008006" key="4">
    <source>
        <dbReference type="Google" id="ProtNLM"/>
    </source>
</evidence>
<dbReference type="OrthoDB" id="5295072at2"/>
<keyword evidence="3" id="KW-1185">Reference proteome</keyword>
<evidence type="ECO:0000313" key="3">
    <source>
        <dbReference type="Proteomes" id="UP000291236"/>
    </source>
</evidence>
<gene>
    <name evidence="2" type="ORF">JCM31447_318600</name>
</gene>
<reference evidence="2 3" key="1">
    <citation type="submission" date="2018-12" db="EMBL/GenBank/DDBJ databases">
        <title>Rubrispira sanarue gen. nov., sp., nov., a member of the order Silvanigrellales, isolated from a brackish lake in Hamamatsu Japan.</title>
        <authorList>
            <person name="Maejima Y."/>
            <person name="Iino T."/>
            <person name="Muraguchi Y."/>
            <person name="Fukuda K."/>
            <person name="Nojiri H."/>
            <person name="Ohkuma M."/>
            <person name="Moriuchi R."/>
            <person name="Dohra H."/>
            <person name="Kimbara K."/>
            <person name="Shintani M."/>
        </authorList>
    </citation>
    <scope>NUCLEOTIDE SEQUENCE [LARGE SCALE GENOMIC DNA]</scope>
    <source>
        <strain evidence="2 3">RF1110005</strain>
    </source>
</reference>
<name>A0A4P2VMA1_FLUSA</name>
<feature type="transmembrane region" description="Helical" evidence="1">
    <location>
        <begin position="12"/>
        <end position="36"/>
    </location>
</feature>
<keyword evidence="1" id="KW-0812">Transmembrane</keyword>
<dbReference type="EMBL" id="AP019368">
    <property type="protein sequence ID" value="BBH52569.1"/>
    <property type="molecule type" value="Genomic_DNA"/>
</dbReference>
<dbReference type="AlphaFoldDB" id="A0A4P2VMA1"/>